<gene>
    <name evidence="1" type="ORF">BDN72DRAFT_851394</name>
</gene>
<proteinExistence type="predicted"/>
<reference evidence="1 2" key="1">
    <citation type="journal article" date="2019" name="Nat. Ecol. Evol.">
        <title>Megaphylogeny resolves global patterns of mushroom evolution.</title>
        <authorList>
            <person name="Varga T."/>
            <person name="Krizsan K."/>
            <person name="Foldi C."/>
            <person name="Dima B."/>
            <person name="Sanchez-Garcia M."/>
            <person name="Sanchez-Ramirez S."/>
            <person name="Szollosi G.J."/>
            <person name="Szarkandi J.G."/>
            <person name="Papp V."/>
            <person name="Albert L."/>
            <person name="Andreopoulos W."/>
            <person name="Angelini C."/>
            <person name="Antonin V."/>
            <person name="Barry K.W."/>
            <person name="Bougher N.L."/>
            <person name="Buchanan P."/>
            <person name="Buyck B."/>
            <person name="Bense V."/>
            <person name="Catcheside P."/>
            <person name="Chovatia M."/>
            <person name="Cooper J."/>
            <person name="Damon W."/>
            <person name="Desjardin D."/>
            <person name="Finy P."/>
            <person name="Geml J."/>
            <person name="Haridas S."/>
            <person name="Hughes K."/>
            <person name="Justo A."/>
            <person name="Karasinski D."/>
            <person name="Kautmanova I."/>
            <person name="Kiss B."/>
            <person name="Kocsube S."/>
            <person name="Kotiranta H."/>
            <person name="LaButti K.M."/>
            <person name="Lechner B.E."/>
            <person name="Liimatainen K."/>
            <person name="Lipzen A."/>
            <person name="Lukacs Z."/>
            <person name="Mihaltcheva S."/>
            <person name="Morgado L.N."/>
            <person name="Niskanen T."/>
            <person name="Noordeloos M.E."/>
            <person name="Ohm R.A."/>
            <person name="Ortiz-Santana B."/>
            <person name="Ovrebo C."/>
            <person name="Racz N."/>
            <person name="Riley R."/>
            <person name="Savchenko A."/>
            <person name="Shiryaev A."/>
            <person name="Soop K."/>
            <person name="Spirin V."/>
            <person name="Szebenyi C."/>
            <person name="Tomsovsky M."/>
            <person name="Tulloss R.E."/>
            <person name="Uehling J."/>
            <person name="Grigoriev I.V."/>
            <person name="Vagvolgyi C."/>
            <person name="Papp T."/>
            <person name="Martin F.M."/>
            <person name="Miettinen O."/>
            <person name="Hibbett D.S."/>
            <person name="Nagy L.G."/>
        </authorList>
    </citation>
    <scope>NUCLEOTIDE SEQUENCE [LARGE SCALE GENOMIC DNA]</scope>
    <source>
        <strain evidence="1 2">NL-1719</strain>
    </source>
</reference>
<accession>A0ACD3A2W1</accession>
<sequence>MKEDHGSGSAVDRGGWATSDFDEPRIQLRAPSSELRMLGTLRWFRGVIRSIDIINQPSVSLVQSYVKHWGVGFSFPDITVELSNSTNCWIGFHTLLPFVLSPPCHVFTLCAHRATHHLIFFHCILLTFSIRILLSWMEFIRQR</sequence>
<keyword evidence="2" id="KW-1185">Reference proteome</keyword>
<evidence type="ECO:0000313" key="1">
    <source>
        <dbReference type="EMBL" id="TFK59197.1"/>
    </source>
</evidence>
<evidence type="ECO:0000313" key="2">
    <source>
        <dbReference type="Proteomes" id="UP000308600"/>
    </source>
</evidence>
<name>A0ACD3A2W1_9AGAR</name>
<protein>
    <submittedName>
        <fullName evidence="1">Uncharacterized protein</fullName>
    </submittedName>
</protein>
<dbReference type="EMBL" id="ML209051">
    <property type="protein sequence ID" value="TFK59197.1"/>
    <property type="molecule type" value="Genomic_DNA"/>
</dbReference>
<organism evidence="1 2">
    <name type="scientific">Pluteus cervinus</name>
    <dbReference type="NCBI Taxonomy" id="181527"/>
    <lineage>
        <taxon>Eukaryota</taxon>
        <taxon>Fungi</taxon>
        <taxon>Dikarya</taxon>
        <taxon>Basidiomycota</taxon>
        <taxon>Agaricomycotina</taxon>
        <taxon>Agaricomycetes</taxon>
        <taxon>Agaricomycetidae</taxon>
        <taxon>Agaricales</taxon>
        <taxon>Pluteineae</taxon>
        <taxon>Pluteaceae</taxon>
        <taxon>Pluteus</taxon>
    </lineage>
</organism>
<dbReference type="Proteomes" id="UP000308600">
    <property type="component" value="Unassembled WGS sequence"/>
</dbReference>